<dbReference type="Proteomes" id="UP000245288">
    <property type="component" value="Unassembled WGS sequence"/>
</dbReference>
<name>A0A2V1JR05_EUBRA</name>
<evidence type="ECO:0000313" key="4">
    <source>
        <dbReference type="EMBL" id="PWE85641.1"/>
    </source>
</evidence>
<dbReference type="InterPro" id="IPR038734">
    <property type="entry name" value="YhaN_AAA"/>
</dbReference>
<proteinExistence type="predicted"/>
<sequence>MIIRQAEIQKFGKLEKEQYRFSPQINIIYGPNESGKSTLMQFLKAMMYGLEKSRVRKTLDTYKKYEPWDAPAYFAGSIVFETGEQQFLLERNFYYKEKSTRLVNIRDGEELSVECGDLDMLLGNVSAGAYENTFCIGQEQSVPGRELGVLLEDERSNLAQTGSGDFSLSKALQNLEQKRKSKEKQKKELEQQRLTDIRQLEVKQQMMEADIAALKAQQEKQGTRKQNVQEQVKQLKQAAEPVLSEYRTVCRREQELQKVVRQVQLNTGRKHLKKEKEQRQQQKSEHRAGFSPLLLLGVAGLILAPILRASLDGFQKIAPILNVICIAFILAGLILAYGRQKKVQEAETEAAEEDAGVAYGDEEVYQKAAKQLASFQQKKSALEQQIETFQEQKKALQMQEARQEGSGDQIIGQIQEKEVEAANLTEQLQELQFQTAQEKVADQDIQALALAADTMQRLASGMSKTLEHVLNREMSEILSQITGNVHGQLQVSEEQGIVLSEHQKSRAPEAYSQGTKQQAYFAYRMAAGKLLAKEEALPFLLDEAFAGYDTERLRQTLRWLARQENQIFLFTCREMEAEVLREEGIPFSEIHM</sequence>
<comment type="caution">
    <text evidence="4">The sequence shown here is derived from an EMBL/GenBank/DDBJ whole genome shotgun (WGS) entry which is preliminary data.</text>
</comment>
<feature type="transmembrane region" description="Helical" evidence="2">
    <location>
        <begin position="288"/>
        <end position="311"/>
    </location>
</feature>
<keyword evidence="5" id="KW-1185">Reference proteome</keyword>
<protein>
    <recommendedName>
        <fullName evidence="3">YhaN AAA domain-containing protein</fullName>
    </recommendedName>
</protein>
<dbReference type="SUPFAM" id="SSF52540">
    <property type="entry name" value="P-loop containing nucleoside triphosphate hydrolases"/>
    <property type="match status" value="1"/>
</dbReference>
<evidence type="ECO:0000259" key="3">
    <source>
        <dbReference type="Pfam" id="PF13514"/>
    </source>
</evidence>
<dbReference type="AlphaFoldDB" id="A0A2V1JR05"/>
<feature type="coiled-coil region" evidence="1">
    <location>
        <begin position="168"/>
        <end position="238"/>
    </location>
</feature>
<evidence type="ECO:0000256" key="2">
    <source>
        <dbReference type="SAM" id="Phobius"/>
    </source>
</evidence>
<organism evidence="4 5">
    <name type="scientific">Eubacterium ramulus</name>
    <dbReference type="NCBI Taxonomy" id="39490"/>
    <lineage>
        <taxon>Bacteria</taxon>
        <taxon>Bacillati</taxon>
        <taxon>Bacillota</taxon>
        <taxon>Clostridia</taxon>
        <taxon>Eubacteriales</taxon>
        <taxon>Eubacteriaceae</taxon>
        <taxon>Eubacterium</taxon>
    </lineage>
</organism>
<dbReference type="InterPro" id="IPR027417">
    <property type="entry name" value="P-loop_NTPase"/>
</dbReference>
<keyword evidence="2" id="KW-0472">Membrane</keyword>
<keyword evidence="1" id="KW-0175">Coiled coil</keyword>
<feature type="coiled-coil region" evidence="1">
    <location>
        <begin position="365"/>
        <end position="434"/>
    </location>
</feature>
<dbReference type="Gene3D" id="3.40.50.300">
    <property type="entry name" value="P-loop containing nucleotide triphosphate hydrolases"/>
    <property type="match status" value="2"/>
</dbReference>
<gene>
    <name evidence="4" type="ORF">LG34_14655</name>
</gene>
<keyword evidence="2" id="KW-0812">Transmembrane</keyword>
<dbReference type="PANTHER" id="PTHR41259">
    <property type="entry name" value="DOUBLE-STRAND BREAK REPAIR RAD50 ATPASE, PUTATIVE-RELATED"/>
    <property type="match status" value="1"/>
</dbReference>
<dbReference type="PANTHER" id="PTHR41259:SF1">
    <property type="entry name" value="DOUBLE-STRAND BREAK REPAIR RAD50 ATPASE, PUTATIVE-RELATED"/>
    <property type="match status" value="1"/>
</dbReference>
<reference evidence="4 5" key="1">
    <citation type="submission" date="2014-09" db="EMBL/GenBank/DDBJ databases">
        <title>Butyrate-producing bacteria isolated from human gut.</title>
        <authorList>
            <person name="Zhang Q."/>
            <person name="Zhao L."/>
        </authorList>
    </citation>
    <scope>NUCLEOTIDE SEQUENCE [LARGE SCALE GENOMIC DNA]</scope>
    <source>
        <strain evidence="4 5">21</strain>
    </source>
</reference>
<evidence type="ECO:0000313" key="5">
    <source>
        <dbReference type="Proteomes" id="UP000245288"/>
    </source>
</evidence>
<evidence type="ECO:0000256" key="1">
    <source>
        <dbReference type="SAM" id="Coils"/>
    </source>
</evidence>
<dbReference type="RefSeq" id="WP_181369390.1">
    <property type="nucleotide sequence ID" value="NZ_JRFU01000167.1"/>
</dbReference>
<feature type="transmembrane region" description="Helical" evidence="2">
    <location>
        <begin position="317"/>
        <end position="337"/>
    </location>
</feature>
<keyword evidence="2" id="KW-1133">Transmembrane helix</keyword>
<dbReference type="Pfam" id="PF13514">
    <property type="entry name" value="AAA_27"/>
    <property type="match status" value="1"/>
</dbReference>
<accession>A0A2V1JR05</accession>
<dbReference type="EMBL" id="JRFU01000167">
    <property type="protein sequence ID" value="PWE85641.1"/>
    <property type="molecule type" value="Genomic_DNA"/>
</dbReference>
<feature type="domain" description="YhaN AAA" evidence="3">
    <location>
        <begin position="1"/>
        <end position="209"/>
    </location>
</feature>